<feature type="non-terminal residue" evidence="1">
    <location>
        <position position="54"/>
    </location>
</feature>
<dbReference type="AlphaFoldDB" id="A0AA86VYZ1"/>
<sequence length="54" mass="6022">MEGEAFNLSSHLQQRRLSHFSAQRCQFSAEDDSECEPCCGDKTLVLANCAKIES</sequence>
<gene>
    <name evidence="1" type="ORF">AYBTSS11_LOCUS17538</name>
</gene>
<dbReference type="EMBL" id="OY731402">
    <property type="protein sequence ID" value="CAJ1958066.1"/>
    <property type="molecule type" value="Genomic_DNA"/>
</dbReference>
<dbReference type="Proteomes" id="UP001189624">
    <property type="component" value="Chromosome 5"/>
</dbReference>
<organism evidence="1 2">
    <name type="scientific">Sphenostylis stenocarpa</name>
    <dbReference type="NCBI Taxonomy" id="92480"/>
    <lineage>
        <taxon>Eukaryota</taxon>
        <taxon>Viridiplantae</taxon>
        <taxon>Streptophyta</taxon>
        <taxon>Embryophyta</taxon>
        <taxon>Tracheophyta</taxon>
        <taxon>Spermatophyta</taxon>
        <taxon>Magnoliopsida</taxon>
        <taxon>eudicotyledons</taxon>
        <taxon>Gunneridae</taxon>
        <taxon>Pentapetalae</taxon>
        <taxon>rosids</taxon>
        <taxon>fabids</taxon>
        <taxon>Fabales</taxon>
        <taxon>Fabaceae</taxon>
        <taxon>Papilionoideae</taxon>
        <taxon>50 kb inversion clade</taxon>
        <taxon>NPAAA clade</taxon>
        <taxon>indigoferoid/millettioid clade</taxon>
        <taxon>Phaseoleae</taxon>
        <taxon>Sphenostylis</taxon>
    </lineage>
</organism>
<accession>A0AA86VYZ1</accession>
<reference evidence="1" key="1">
    <citation type="submission" date="2023-10" db="EMBL/GenBank/DDBJ databases">
        <authorList>
            <person name="Domelevo Entfellner J.-B."/>
        </authorList>
    </citation>
    <scope>NUCLEOTIDE SEQUENCE</scope>
</reference>
<evidence type="ECO:0000313" key="2">
    <source>
        <dbReference type="Proteomes" id="UP001189624"/>
    </source>
</evidence>
<proteinExistence type="predicted"/>
<evidence type="ECO:0000313" key="1">
    <source>
        <dbReference type="EMBL" id="CAJ1958066.1"/>
    </source>
</evidence>
<keyword evidence="2" id="KW-1185">Reference proteome</keyword>
<name>A0AA86VYZ1_9FABA</name>
<dbReference type="Gramene" id="rna-AYBTSS11_LOCUS17538">
    <property type="protein sequence ID" value="CAJ1958066.1"/>
    <property type="gene ID" value="gene-AYBTSS11_LOCUS17538"/>
</dbReference>
<protein>
    <submittedName>
        <fullName evidence="1">Uncharacterized protein</fullName>
    </submittedName>
</protein>